<keyword evidence="5" id="KW-1133">Transmembrane helix</keyword>
<keyword evidence="5" id="KW-0472">Membrane</keyword>
<evidence type="ECO:0000259" key="6">
    <source>
        <dbReference type="Pfam" id="PF08392"/>
    </source>
</evidence>
<dbReference type="GO" id="GO:0006633">
    <property type="term" value="P:fatty acid biosynthetic process"/>
    <property type="evidence" value="ECO:0007669"/>
    <property type="project" value="InterPro"/>
</dbReference>
<feature type="domain" description="Beta-ketoacyl-[acyl-carrier-protein] synthase III C-terminal" evidence="7">
    <location>
        <begin position="336"/>
        <end position="404"/>
    </location>
</feature>
<dbReference type="InterPro" id="IPR012392">
    <property type="entry name" value="3-ktacl-CoA_syn"/>
</dbReference>
<dbReference type="EC" id="2.3.1.-" evidence="4"/>
<dbReference type="AlphaFoldDB" id="A0A8T0RSM5"/>
<dbReference type="Gene3D" id="3.40.47.10">
    <property type="match status" value="1"/>
</dbReference>
<keyword evidence="2 4" id="KW-0808">Transferase</keyword>
<evidence type="ECO:0000256" key="4">
    <source>
        <dbReference type="PIRNR" id="PIRNR036417"/>
    </source>
</evidence>
<keyword evidence="3 4" id="KW-0012">Acyltransferase</keyword>
<keyword evidence="5" id="KW-0812">Transmembrane</keyword>
<feature type="transmembrane region" description="Helical" evidence="5">
    <location>
        <begin position="167"/>
        <end position="188"/>
    </location>
</feature>
<feature type="domain" description="FAE" evidence="6">
    <location>
        <begin position="131"/>
        <end position="316"/>
    </location>
</feature>
<dbReference type="GO" id="GO:0016747">
    <property type="term" value="F:acyltransferase activity, transferring groups other than amino-acyl groups"/>
    <property type="evidence" value="ECO:0007669"/>
    <property type="project" value="InterPro"/>
</dbReference>
<keyword evidence="9" id="KW-1185">Reference proteome</keyword>
<protein>
    <recommendedName>
        <fullName evidence="4">3-ketoacyl-CoA synthase</fullName>
        <ecNumber evidence="4">2.3.1.-</ecNumber>
    </recommendedName>
</protein>
<evidence type="ECO:0000313" key="9">
    <source>
        <dbReference type="Proteomes" id="UP000823388"/>
    </source>
</evidence>
<dbReference type="Pfam" id="PF08392">
    <property type="entry name" value="FAE1_CUT1_RppA"/>
    <property type="match status" value="1"/>
</dbReference>
<gene>
    <name evidence="8" type="ORF">PVAP13_5NG255600</name>
</gene>
<feature type="transmembrane region" description="Helical" evidence="5">
    <location>
        <begin position="44"/>
        <end position="62"/>
    </location>
</feature>
<dbReference type="Pfam" id="PF08541">
    <property type="entry name" value="ACP_syn_III_C"/>
    <property type="match status" value="1"/>
</dbReference>
<comment type="caution">
    <text evidence="8">The sequence shown here is derived from an EMBL/GenBank/DDBJ whole genome shotgun (WGS) entry which is preliminary data.</text>
</comment>
<dbReference type="PANTHER" id="PTHR31561">
    <property type="entry name" value="3-KETOACYL-COA SYNTHASE"/>
    <property type="match status" value="1"/>
</dbReference>
<evidence type="ECO:0000256" key="1">
    <source>
        <dbReference type="ARBA" id="ARBA00005531"/>
    </source>
</evidence>
<dbReference type="InterPro" id="IPR013747">
    <property type="entry name" value="ACP_syn_III_C"/>
</dbReference>
<comment type="pathway">
    <text evidence="4">Lipid metabolism; fatty acid biosynthesis.</text>
</comment>
<evidence type="ECO:0000256" key="5">
    <source>
        <dbReference type="SAM" id="Phobius"/>
    </source>
</evidence>
<evidence type="ECO:0000256" key="3">
    <source>
        <dbReference type="ARBA" id="ARBA00023315"/>
    </source>
</evidence>
<evidence type="ECO:0000313" key="8">
    <source>
        <dbReference type="EMBL" id="KAG2589432.1"/>
    </source>
</evidence>
<feature type="transmembrane region" description="Helical" evidence="5">
    <location>
        <begin position="17"/>
        <end position="38"/>
    </location>
</feature>
<proteinExistence type="inferred from homology"/>
<organism evidence="8 9">
    <name type="scientific">Panicum virgatum</name>
    <name type="common">Blackwell switchgrass</name>
    <dbReference type="NCBI Taxonomy" id="38727"/>
    <lineage>
        <taxon>Eukaryota</taxon>
        <taxon>Viridiplantae</taxon>
        <taxon>Streptophyta</taxon>
        <taxon>Embryophyta</taxon>
        <taxon>Tracheophyta</taxon>
        <taxon>Spermatophyta</taxon>
        <taxon>Magnoliopsida</taxon>
        <taxon>Liliopsida</taxon>
        <taxon>Poales</taxon>
        <taxon>Poaceae</taxon>
        <taxon>PACMAD clade</taxon>
        <taxon>Panicoideae</taxon>
        <taxon>Panicodae</taxon>
        <taxon>Paniceae</taxon>
        <taxon>Panicinae</taxon>
        <taxon>Panicum</taxon>
        <taxon>Panicum sect. Hiantes</taxon>
    </lineage>
</organism>
<comment type="similarity">
    <text evidence="1 4">Belongs to the thiolase-like superfamily. Chalcone/stilbene synthases family.</text>
</comment>
<dbReference type="GO" id="GO:0016020">
    <property type="term" value="C:membrane"/>
    <property type="evidence" value="ECO:0007669"/>
    <property type="project" value="InterPro"/>
</dbReference>
<reference evidence="8" key="1">
    <citation type="submission" date="2020-05" db="EMBL/GenBank/DDBJ databases">
        <title>WGS assembly of Panicum virgatum.</title>
        <authorList>
            <person name="Lovell J.T."/>
            <person name="Jenkins J."/>
            <person name="Shu S."/>
            <person name="Juenger T.E."/>
            <person name="Schmutz J."/>
        </authorList>
    </citation>
    <scope>NUCLEOTIDE SEQUENCE</scope>
    <source>
        <strain evidence="8">AP13</strain>
    </source>
</reference>
<dbReference type="EMBL" id="CM029046">
    <property type="protein sequence ID" value="KAG2589432.1"/>
    <property type="molecule type" value="Genomic_DNA"/>
</dbReference>
<dbReference type="Proteomes" id="UP000823388">
    <property type="component" value="Chromosome 5N"/>
</dbReference>
<dbReference type="InterPro" id="IPR016039">
    <property type="entry name" value="Thiolase-like"/>
</dbReference>
<sequence>MGSSAHLNRLMDAAGRLAIGGSLLAAVGVTFLATAVLLEAGASSIMLLFLLFLAAAATRLYFVRRPRPVYLVEYACFCAAPAYRAPSATFLEHTRLMMLVPLTKMARPPLSSPSPRARWSASLRAAGQGRDDDVDVVIVCCSVCAPDPALSDMIVNRYGMRSDVRSVNLSGMGCGAGLIAVDLAASLLRAMPRGARALVVSTEILSSSYYVGIDLSMMAANCLYRMSGAAMLMSTSATAARFRFGCAVRTCSAAQDSACRSVFQEEDDKGNLGARVERGFAAVAGDKIKANIVAFAPRVLPASEVLLLALSAVARRVVLSRRAVGTYQPNFRRAFEHFCVHAAALGVVDTVQRGIGLSDEDVEASRMTLHRFGYTSSSSVMYELAYIEAKGRMRQGDSVWMISFENLDNGLVLDPLDKLVDCYQHIIESFWSYG</sequence>
<name>A0A8T0RSM5_PANVG</name>
<dbReference type="SUPFAM" id="SSF53901">
    <property type="entry name" value="Thiolase-like"/>
    <property type="match status" value="2"/>
</dbReference>
<accession>A0A8T0RSM5</accession>
<dbReference type="PIRSF" id="PIRSF036417">
    <property type="entry name" value="3-ktacl-CoA_syn"/>
    <property type="match status" value="1"/>
</dbReference>
<evidence type="ECO:0000256" key="2">
    <source>
        <dbReference type="ARBA" id="ARBA00022679"/>
    </source>
</evidence>
<evidence type="ECO:0000259" key="7">
    <source>
        <dbReference type="Pfam" id="PF08541"/>
    </source>
</evidence>
<dbReference type="InterPro" id="IPR013601">
    <property type="entry name" value="FAE1_typ3_polyketide_synth"/>
</dbReference>